<accession>A0A1B0A368</accession>
<protein>
    <submittedName>
        <fullName evidence="1">Uncharacterized protein</fullName>
    </submittedName>
</protein>
<reference evidence="1" key="2">
    <citation type="submission" date="2020-05" db="UniProtKB">
        <authorList>
            <consortium name="EnsemblMetazoa"/>
        </authorList>
    </citation>
    <scope>IDENTIFICATION</scope>
    <source>
        <strain evidence="1">IAEA</strain>
    </source>
</reference>
<evidence type="ECO:0000313" key="1">
    <source>
        <dbReference type="EnsemblMetazoa" id="GPAI033058-PA"/>
    </source>
</evidence>
<proteinExistence type="predicted"/>
<dbReference type="Proteomes" id="UP000092445">
    <property type="component" value="Unassembled WGS sequence"/>
</dbReference>
<sequence length="235" mass="26777">MACLGSELFSKGHQCEFHRMKEFVEISRLCVVILRPRNGSEATCLRGYLILIQCNVPKMKLLDKVKATQYLTTKEVITPFTFCNIICDERGVGAIVFILFLPDYHHYLSSVIICSWFSISTCELLLNKACIGICATFSIAVINFISSIRALKVNKSMASQLNIWLVRDKDYKASLMTPKKLVGHDCQVSTTALHASQFYYQIKNYNDYLFPKSTYLTALLSEKQITPLHISRNEH</sequence>
<reference evidence="2" key="1">
    <citation type="submission" date="2014-03" db="EMBL/GenBank/DDBJ databases">
        <authorList>
            <person name="Aksoy S."/>
            <person name="Warren W."/>
            <person name="Wilson R.K."/>
        </authorList>
    </citation>
    <scope>NUCLEOTIDE SEQUENCE [LARGE SCALE GENOMIC DNA]</scope>
    <source>
        <strain evidence="2">IAEA</strain>
    </source>
</reference>
<name>A0A1B0A368_GLOPL</name>
<organism evidence="1 2">
    <name type="scientific">Glossina pallidipes</name>
    <name type="common">Tsetse fly</name>
    <dbReference type="NCBI Taxonomy" id="7398"/>
    <lineage>
        <taxon>Eukaryota</taxon>
        <taxon>Metazoa</taxon>
        <taxon>Ecdysozoa</taxon>
        <taxon>Arthropoda</taxon>
        <taxon>Hexapoda</taxon>
        <taxon>Insecta</taxon>
        <taxon>Pterygota</taxon>
        <taxon>Neoptera</taxon>
        <taxon>Endopterygota</taxon>
        <taxon>Diptera</taxon>
        <taxon>Brachycera</taxon>
        <taxon>Muscomorpha</taxon>
        <taxon>Hippoboscoidea</taxon>
        <taxon>Glossinidae</taxon>
        <taxon>Glossina</taxon>
    </lineage>
</organism>
<keyword evidence="2" id="KW-1185">Reference proteome</keyword>
<dbReference type="EnsemblMetazoa" id="GPAI033058-RA">
    <property type="protein sequence ID" value="GPAI033058-PA"/>
    <property type="gene ID" value="GPAI033058"/>
</dbReference>
<dbReference type="AlphaFoldDB" id="A0A1B0A368"/>
<evidence type="ECO:0000313" key="2">
    <source>
        <dbReference type="Proteomes" id="UP000092445"/>
    </source>
</evidence>
<dbReference type="VEuPathDB" id="VectorBase:GPAI033058"/>